<dbReference type="EMBL" id="LQPQ01000071">
    <property type="protein sequence ID" value="ORW79751.1"/>
    <property type="molecule type" value="Genomic_DNA"/>
</dbReference>
<sequence length="497" mass="53253">MDLFDVSPMQTGAADPMSGPTQHQWPAANMFVRDLGMRFAANSADLLAETQRLLNALGWQWAGGWHTIRANTGDERRLRAYRPDDVIELRLVDVTAADQLRQHPMFAGMAATSASLYSSAMDLSPSAAEFVERWRAFSPPELARIESLAPKTIQRAAFPPTKTLVAIREHPLIEKLAVVQTVLRAVDEVWFVPKPDSTKYRARTLATMSALGVRVITGMTTLEVAQHLAAELDSRHLVIVDDGGALIAAVAADEVLAARATCIETTARGRSLLREAGLNSQFVDLSSTKTKLDLSKAIAVSCLREFLHHASHYQLTDALAHVVGFGAIGRELALLLRAVGLTVTISDISPQRRSLAASDGFAVFDRVDTALAARAHHYLIGCSGRQTVDLRVGALLADGAMAWAASSQDLAKLVAEARQARISRSIAGTGVEVRIPSGPSLTVLAEGNALNLFHAEGVPDPDFHCFENEVVSNIFAAIEAQPHAGPGAAVTVTATDG</sequence>
<proteinExistence type="predicted"/>
<accession>A0A1X2CVB9</accession>
<reference evidence="3 4" key="1">
    <citation type="submission" date="2016-01" db="EMBL/GenBank/DDBJ databases">
        <title>The new phylogeny of the genus Mycobacterium.</title>
        <authorList>
            <person name="Tarcisio F."/>
            <person name="Conor M."/>
            <person name="Antonella G."/>
            <person name="Elisabetta G."/>
            <person name="Giulia F.S."/>
            <person name="Sara T."/>
            <person name="Anna F."/>
            <person name="Clotilde B."/>
            <person name="Roberto B."/>
            <person name="Veronica D.S."/>
            <person name="Fabio R."/>
            <person name="Monica P."/>
            <person name="Olivier J."/>
            <person name="Enrico T."/>
            <person name="Nicola S."/>
        </authorList>
    </citation>
    <scope>NUCLEOTIDE SEQUENCE [LARGE SCALE GENOMIC DNA]</scope>
    <source>
        <strain evidence="3 4">DSM 45176</strain>
    </source>
</reference>
<dbReference type="Proteomes" id="UP000193087">
    <property type="component" value="Unassembled WGS sequence"/>
</dbReference>
<gene>
    <name evidence="3" type="ORF">AWC22_18600</name>
</gene>
<dbReference type="InterPro" id="IPR036291">
    <property type="entry name" value="NAD(P)-bd_dom_sf"/>
</dbReference>
<evidence type="ECO:0000313" key="3">
    <source>
        <dbReference type="EMBL" id="ORW79751.1"/>
    </source>
</evidence>
<comment type="caution">
    <text evidence="3">The sequence shown here is derived from an EMBL/GenBank/DDBJ whole genome shotgun (WGS) entry which is preliminary data.</text>
</comment>
<dbReference type="Gene3D" id="3.40.50.720">
    <property type="entry name" value="NAD(P)-binding Rossmann-like Domain"/>
    <property type="match status" value="1"/>
</dbReference>
<protein>
    <recommendedName>
        <fullName evidence="2">S-adenosyl-L-homocysteine hydrolase NAD binding domain-containing protein</fullName>
    </recommendedName>
</protein>
<dbReference type="STRING" id="486698.AWC22_18600"/>
<feature type="region of interest" description="Disordered" evidence="1">
    <location>
        <begin position="1"/>
        <end position="22"/>
    </location>
</feature>
<evidence type="ECO:0000256" key="1">
    <source>
        <dbReference type="SAM" id="MobiDB-lite"/>
    </source>
</evidence>
<evidence type="ECO:0000259" key="2">
    <source>
        <dbReference type="SMART" id="SM00997"/>
    </source>
</evidence>
<dbReference type="SUPFAM" id="SSF51735">
    <property type="entry name" value="NAD(P)-binding Rossmann-fold domains"/>
    <property type="match status" value="1"/>
</dbReference>
<keyword evidence="4" id="KW-1185">Reference proteome</keyword>
<name>A0A1X2CVB9_9MYCO</name>
<evidence type="ECO:0000313" key="4">
    <source>
        <dbReference type="Proteomes" id="UP000193087"/>
    </source>
</evidence>
<dbReference type="AlphaFoldDB" id="A0A1X2CVB9"/>
<feature type="domain" description="S-adenosyl-L-homocysteine hydrolase NAD binding" evidence="2">
    <location>
        <begin position="311"/>
        <end position="457"/>
    </location>
</feature>
<dbReference type="InterPro" id="IPR015878">
    <property type="entry name" value="Ado_hCys_hydrolase_NAD-bd"/>
</dbReference>
<organism evidence="3 4">
    <name type="scientific">Mycobacterium riyadhense</name>
    <dbReference type="NCBI Taxonomy" id="486698"/>
    <lineage>
        <taxon>Bacteria</taxon>
        <taxon>Bacillati</taxon>
        <taxon>Actinomycetota</taxon>
        <taxon>Actinomycetes</taxon>
        <taxon>Mycobacteriales</taxon>
        <taxon>Mycobacteriaceae</taxon>
        <taxon>Mycobacterium</taxon>
    </lineage>
</organism>
<dbReference type="SMART" id="SM00997">
    <property type="entry name" value="AdoHcyase_NAD"/>
    <property type="match status" value="1"/>
</dbReference>